<keyword evidence="6" id="KW-0520">NAD</keyword>
<reference evidence="13 14" key="1">
    <citation type="submission" date="2018-06" db="EMBL/GenBank/DDBJ databases">
        <title>Genomic Encyclopedia of Type Strains, Phase IV (KMG-IV): sequencing the most valuable type-strain genomes for metagenomic binning, comparative biology and taxonomic classification.</title>
        <authorList>
            <person name="Goeker M."/>
        </authorList>
    </citation>
    <scope>NUCLEOTIDE SEQUENCE [LARGE SCALE GENOMIC DNA]</scope>
    <source>
        <strain evidence="13 14">DSM 24875</strain>
    </source>
</reference>
<evidence type="ECO:0000256" key="2">
    <source>
        <dbReference type="ARBA" id="ARBA00007005"/>
    </source>
</evidence>
<keyword evidence="7" id="KW-0443">Lipid metabolism</keyword>
<dbReference type="InterPro" id="IPR050136">
    <property type="entry name" value="FA_oxidation_alpha_subunit"/>
</dbReference>
<feature type="domain" description="3-hydroxyacyl-CoA dehydrogenase C-terminal" evidence="11">
    <location>
        <begin position="508"/>
        <end position="605"/>
    </location>
</feature>
<dbReference type="GO" id="GO:0004300">
    <property type="term" value="F:enoyl-CoA hydratase activity"/>
    <property type="evidence" value="ECO:0007669"/>
    <property type="project" value="TreeGrafter"/>
</dbReference>
<evidence type="ECO:0000256" key="4">
    <source>
        <dbReference type="ARBA" id="ARBA00022963"/>
    </source>
</evidence>
<sequence>MKLENFRFETDADGIALVTWDMPGRSMNVINPDVMAEIGQIVDRISSDAAVKGAVIALAKGVGGADLAFLQTAGAEYARRAKTEGKEAAMRALVEVTKQLNLVYRRLETCGKPVAMAIDGVCMGGGFELALACHHRIASDSEKTRVGLPEIKVGLFPGGGGTQRVARLLPTPDALQMLFKGDQIKPAAAKKMGLIHEVAPAGEIVQRAKDWVKANPNAKAPWDDPKFKPPSGKVFSPVGMMTWPPANAIYRRETYDNYPAAKAILSSVFEGLQLPMDLALAVESKYFTNILLSKEAAAMIRSLFLSMGELNKGVRRPANTPASHLKKIGILGAGLMGAGIAYVSANAGLEVVLIDRDQAAADKGKAYSDKVISGQIAKGRAKAADKEALLARIHATPDYEALKGCDFVVEAVFEERGVKAEATKKAQAVLGPDVVFASNTSTLPITSLAETSLRPDQFIGVHFFSPVEKMMLVEIIMGEKTGDKALGVAMDFVRAIKKTPIVVNDCRGFYVNRCVINYMLEAHLMLMEGVPPAMIENVAKMAGLPVGPLALTDETGVDLAWKILSATEADLGAGAIDASQKRLIETMVVKEQRFGRKNGKGFYDYPAQGQQKSLWPGLAAIAGKTLDPDTISVQDLKDRFLFPPALEAARCLFEGVVTDPREADVGSILGFGYAPFTGGTLSFIDGMGPKAFVERARALAAVYGPRFAPPERLVEMAEKGETFYGNAAAKKAA</sequence>
<dbReference type="PANTHER" id="PTHR43612">
    <property type="entry name" value="TRIFUNCTIONAL ENZYME SUBUNIT ALPHA"/>
    <property type="match status" value="1"/>
</dbReference>
<dbReference type="SUPFAM" id="SSF51735">
    <property type="entry name" value="NAD(P)-binding Rossmann-fold domains"/>
    <property type="match status" value="1"/>
</dbReference>
<dbReference type="InterPro" id="IPR006108">
    <property type="entry name" value="3HC_DH_C"/>
</dbReference>
<dbReference type="UniPathway" id="UPA00659"/>
<feature type="domain" description="3-hydroxyacyl-CoA dehydrogenase NAD binding" evidence="12">
    <location>
        <begin position="327"/>
        <end position="506"/>
    </location>
</feature>
<keyword evidence="14" id="KW-1185">Reference proteome</keyword>
<evidence type="ECO:0000256" key="8">
    <source>
        <dbReference type="ARBA" id="ARBA00023239"/>
    </source>
</evidence>
<dbReference type="Pfam" id="PF00725">
    <property type="entry name" value="3HCDH"/>
    <property type="match status" value="1"/>
</dbReference>
<evidence type="ECO:0000256" key="6">
    <source>
        <dbReference type="ARBA" id="ARBA00023027"/>
    </source>
</evidence>
<dbReference type="Proteomes" id="UP000253529">
    <property type="component" value="Unassembled WGS sequence"/>
</dbReference>
<evidence type="ECO:0000256" key="7">
    <source>
        <dbReference type="ARBA" id="ARBA00023098"/>
    </source>
</evidence>
<evidence type="ECO:0000259" key="12">
    <source>
        <dbReference type="Pfam" id="PF02737"/>
    </source>
</evidence>
<name>A0A366FM74_9HYPH</name>
<dbReference type="PANTHER" id="PTHR43612:SF3">
    <property type="entry name" value="TRIFUNCTIONAL ENZYME SUBUNIT ALPHA, MITOCHONDRIAL"/>
    <property type="match status" value="1"/>
</dbReference>
<dbReference type="FunFam" id="3.40.50.720:FF:000009">
    <property type="entry name" value="Fatty oxidation complex, alpha subunit"/>
    <property type="match status" value="1"/>
</dbReference>
<evidence type="ECO:0000256" key="3">
    <source>
        <dbReference type="ARBA" id="ARBA00022832"/>
    </source>
</evidence>
<dbReference type="EMBL" id="QNRK01000007">
    <property type="protein sequence ID" value="RBP15803.1"/>
    <property type="molecule type" value="Genomic_DNA"/>
</dbReference>
<dbReference type="Gene3D" id="1.10.1040.50">
    <property type="match status" value="1"/>
</dbReference>
<comment type="catalytic activity">
    <reaction evidence="10">
        <text>a (3S)-3-hydroxyacyl-CoA + NAD(+) = a 3-oxoacyl-CoA + NADH + H(+)</text>
        <dbReference type="Rhea" id="RHEA:22432"/>
        <dbReference type="ChEBI" id="CHEBI:15378"/>
        <dbReference type="ChEBI" id="CHEBI:57318"/>
        <dbReference type="ChEBI" id="CHEBI:57540"/>
        <dbReference type="ChEBI" id="CHEBI:57945"/>
        <dbReference type="ChEBI" id="CHEBI:90726"/>
        <dbReference type="EC" id="1.1.1.35"/>
    </reaction>
</comment>
<dbReference type="GO" id="GO:0016509">
    <property type="term" value="F:long-chain (3S)-3-hydroxyacyl-CoA dehydrogenase (NAD+) activity"/>
    <property type="evidence" value="ECO:0007669"/>
    <property type="project" value="TreeGrafter"/>
</dbReference>
<evidence type="ECO:0000313" key="13">
    <source>
        <dbReference type="EMBL" id="RBP15803.1"/>
    </source>
</evidence>
<dbReference type="SUPFAM" id="SSF52096">
    <property type="entry name" value="ClpP/crotonase"/>
    <property type="match status" value="1"/>
</dbReference>
<dbReference type="RefSeq" id="WP_113888630.1">
    <property type="nucleotide sequence ID" value="NZ_QNRK01000007.1"/>
</dbReference>
<dbReference type="InterPro" id="IPR036291">
    <property type="entry name" value="NAD(P)-bd_dom_sf"/>
</dbReference>
<dbReference type="SUPFAM" id="SSF48179">
    <property type="entry name" value="6-phosphogluconate dehydrogenase C-terminal domain-like"/>
    <property type="match status" value="2"/>
</dbReference>
<dbReference type="GO" id="GO:0070403">
    <property type="term" value="F:NAD+ binding"/>
    <property type="evidence" value="ECO:0007669"/>
    <property type="project" value="InterPro"/>
</dbReference>
<comment type="pathway">
    <text evidence="1">Lipid metabolism; fatty acid beta-oxidation.</text>
</comment>
<dbReference type="Pfam" id="PF00378">
    <property type="entry name" value="ECH_1"/>
    <property type="match status" value="1"/>
</dbReference>
<dbReference type="OrthoDB" id="9771883at2"/>
<proteinExistence type="inferred from homology"/>
<keyword evidence="4" id="KW-0442">Lipid degradation</keyword>
<comment type="caution">
    <text evidence="13">The sequence shown here is derived from an EMBL/GenBank/DDBJ whole genome shotgun (WGS) entry which is preliminary data.</text>
</comment>
<evidence type="ECO:0000313" key="14">
    <source>
        <dbReference type="Proteomes" id="UP000253529"/>
    </source>
</evidence>
<dbReference type="GO" id="GO:0006635">
    <property type="term" value="P:fatty acid beta-oxidation"/>
    <property type="evidence" value="ECO:0007669"/>
    <property type="project" value="UniProtKB-UniPathway"/>
</dbReference>
<organism evidence="13 14">
    <name type="scientific">Roseiarcus fermentans</name>
    <dbReference type="NCBI Taxonomy" id="1473586"/>
    <lineage>
        <taxon>Bacteria</taxon>
        <taxon>Pseudomonadati</taxon>
        <taxon>Pseudomonadota</taxon>
        <taxon>Alphaproteobacteria</taxon>
        <taxon>Hyphomicrobiales</taxon>
        <taxon>Roseiarcaceae</taxon>
        <taxon>Roseiarcus</taxon>
    </lineage>
</organism>
<protein>
    <submittedName>
        <fullName evidence="13">3-hydroxyacyl-CoA dehydrogenase/enoyl-CoA hydratase/3-hydroxybutyryl-CoA epimerase</fullName>
    </submittedName>
</protein>
<evidence type="ECO:0000256" key="10">
    <source>
        <dbReference type="ARBA" id="ARBA00049556"/>
    </source>
</evidence>
<evidence type="ECO:0000256" key="5">
    <source>
        <dbReference type="ARBA" id="ARBA00023002"/>
    </source>
</evidence>
<keyword evidence="3" id="KW-0276">Fatty acid metabolism</keyword>
<evidence type="ECO:0000259" key="11">
    <source>
        <dbReference type="Pfam" id="PF00725"/>
    </source>
</evidence>
<gene>
    <name evidence="13" type="ORF">DFR50_10773</name>
</gene>
<dbReference type="InterPro" id="IPR008927">
    <property type="entry name" value="6-PGluconate_DH-like_C_sf"/>
</dbReference>
<keyword evidence="9" id="KW-0511">Multifunctional enzyme</keyword>
<dbReference type="InterPro" id="IPR029045">
    <property type="entry name" value="ClpP/crotonase-like_dom_sf"/>
</dbReference>
<keyword evidence="8" id="KW-0456">Lyase</keyword>
<accession>A0A366FM74</accession>
<dbReference type="InterPro" id="IPR001753">
    <property type="entry name" value="Enoyl-CoA_hydra/iso"/>
</dbReference>
<evidence type="ECO:0000256" key="9">
    <source>
        <dbReference type="ARBA" id="ARBA00023268"/>
    </source>
</evidence>
<dbReference type="InterPro" id="IPR006176">
    <property type="entry name" value="3-OHacyl-CoA_DH_NAD-bd"/>
</dbReference>
<dbReference type="Gene3D" id="3.40.50.720">
    <property type="entry name" value="NAD(P)-binding Rossmann-like Domain"/>
    <property type="match status" value="1"/>
</dbReference>
<evidence type="ECO:0000256" key="1">
    <source>
        <dbReference type="ARBA" id="ARBA00005005"/>
    </source>
</evidence>
<comment type="similarity">
    <text evidence="2">In the central section; belongs to the 3-hydroxyacyl-CoA dehydrogenase family.</text>
</comment>
<dbReference type="AlphaFoldDB" id="A0A366FM74"/>
<dbReference type="Gene3D" id="3.90.226.10">
    <property type="entry name" value="2-enoyl-CoA Hydratase, Chain A, domain 1"/>
    <property type="match status" value="1"/>
</dbReference>
<dbReference type="CDD" id="cd06558">
    <property type="entry name" value="crotonase-like"/>
    <property type="match status" value="1"/>
</dbReference>
<keyword evidence="5" id="KW-0560">Oxidoreductase</keyword>
<dbReference type="Pfam" id="PF02737">
    <property type="entry name" value="3HCDH_N"/>
    <property type="match status" value="1"/>
</dbReference>